<comment type="caution">
    <text evidence="1">The sequence shown here is derived from an EMBL/GenBank/DDBJ whole genome shotgun (WGS) entry which is preliminary data.</text>
</comment>
<sequence>MARLSGGSLLPLSVVAAASRRAEARCDRRFSSGRGLIRRVLRRAEKSVACSLLLGRVSGIEDKGEEEEVLKSGDVVACQEGEDGAPGLDIEGGAAGMVGHQRSVTRGERDSSAGIGPVGRQTVRSGSASSPKLLSRRRLTGIGKGGL</sequence>
<organism evidence="1 2">
    <name type="scientific">Melastoma candidum</name>
    <dbReference type="NCBI Taxonomy" id="119954"/>
    <lineage>
        <taxon>Eukaryota</taxon>
        <taxon>Viridiplantae</taxon>
        <taxon>Streptophyta</taxon>
        <taxon>Embryophyta</taxon>
        <taxon>Tracheophyta</taxon>
        <taxon>Spermatophyta</taxon>
        <taxon>Magnoliopsida</taxon>
        <taxon>eudicotyledons</taxon>
        <taxon>Gunneridae</taxon>
        <taxon>Pentapetalae</taxon>
        <taxon>rosids</taxon>
        <taxon>malvids</taxon>
        <taxon>Myrtales</taxon>
        <taxon>Melastomataceae</taxon>
        <taxon>Melastomatoideae</taxon>
        <taxon>Melastomateae</taxon>
        <taxon>Melastoma</taxon>
    </lineage>
</organism>
<accession>A0ACB9MEJ6</accession>
<evidence type="ECO:0000313" key="2">
    <source>
        <dbReference type="Proteomes" id="UP001057402"/>
    </source>
</evidence>
<name>A0ACB9MEJ6_9MYRT</name>
<reference evidence="2" key="1">
    <citation type="journal article" date="2023" name="Front. Plant Sci.">
        <title>Chromosomal-level genome assembly of Melastoma candidum provides insights into trichome evolution.</title>
        <authorList>
            <person name="Zhong Y."/>
            <person name="Wu W."/>
            <person name="Sun C."/>
            <person name="Zou P."/>
            <person name="Liu Y."/>
            <person name="Dai S."/>
            <person name="Zhou R."/>
        </authorList>
    </citation>
    <scope>NUCLEOTIDE SEQUENCE [LARGE SCALE GENOMIC DNA]</scope>
</reference>
<proteinExistence type="predicted"/>
<dbReference type="Proteomes" id="UP001057402">
    <property type="component" value="Chromosome 10"/>
</dbReference>
<gene>
    <name evidence="1" type="ORF">MLD38_034635</name>
</gene>
<keyword evidence="2" id="KW-1185">Reference proteome</keyword>
<evidence type="ECO:0000313" key="1">
    <source>
        <dbReference type="EMBL" id="KAI4321230.1"/>
    </source>
</evidence>
<dbReference type="EMBL" id="CM042889">
    <property type="protein sequence ID" value="KAI4321230.1"/>
    <property type="molecule type" value="Genomic_DNA"/>
</dbReference>
<protein>
    <submittedName>
        <fullName evidence="1">Uncharacterized protein</fullName>
    </submittedName>
</protein>